<dbReference type="NCBIfam" id="TIGR00254">
    <property type="entry name" value="GGDEF"/>
    <property type="match status" value="1"/>
</dbReference>
<dbReference type="SUPFAM" id="SSF141868">
    <property type="entry name" value="EAL domain-like"/>
    <property type="match status" value="1"/>
</dbReference>
<dbReference type="SMART" id="SM00267">
    <property type="entry name" value="GGDEF"/>
    <property type="match status" value="1"/>
</dbReference>
<dbReference type="SUPFAM" id="SSF55073">
    <property type="entry name" value="Nucleotide cyclase"/>
    <property type="match status" value="1"/>
</dbReference>
<dbReference type="SMART" id="SM00052">
    <property type="entry name" value="EAL"/>
    <property type="match status" value="1"/>
</dbReference>
<dbReference type="PROSITE" id="PS50887">
    <property type="entry name" value="GGDEF"/>
    <property type="match status" value="1"/>
</dbReference>
<feature type="domain" description="EAL" evidence="2">
    <location>
        <begin position="371"/>
        <end position="624"/>
    </location>
</feature>
<evidence type="ECO:0008006" key="6">
    <source>
        <dbReference type="Google" id="ProtNLM"/>
    </source>
</evidence>
<dbReference type="PROSITE" id="PS50883">
    <property type="entry name" value="EAL"/>
    <property type="match status" value="1"/>
</dbReference>
<feature type="transmembrane region" description="Helical" evidence="1">
    <location>
        <begin position="160"/>
        <end position="182"/>
    </location>
</feature>
<evidence type="ECO:0000313" key="4">
    <source>
        <dbReference type="EMBL" id="PIL44997.1"/>
    </source>
</evidence>
<dbReference type="Pfam" id="PF00563">
    <property type="entry name" value="EAL"/>
    <property type="match status" value="1"/>
</dbReference>
<dbReference type="InterPro" id="IPR052155">
    <property type="entry name" value="Biofilm_reg_signaling"/>
</dbReference>
<dbReference type="AlphaFoldDB" id="A0A2G8TG17"/>
<protein>
    <recommendedName>
        <fullName evidence="6">GGDEF-domain containing protein</fullName>
    </recommendedName>
</protein>
<keyword evidence="1" id="KW-0472">Membrane</keyword>
<dbReference type="Gene3D" id="3.20.20.450">
    <property type="entry name" value="EAL domain"/>
    <property type="match status" value="1"/>
</dbReference>
<sequence length="639" mass="71625">MLPTHGAFERTSKSSMANLISRHGRHFTFTAIVYCMMLLIFTVFTIAIPASYFFIHLEYQQGQVDSEGDVNADFITEKLEENPGWRITNAGLSRFVTEDVVFKSADWSEARVIVAANGKQVFAKFPKHPLAWPVVSHRAPIKADDETVGYFYIARSLANIAYETCAIFLVSLFGSALLVYALNRFVLRRLRLLEENLSHRARFDVLTELPNRREVIEELQRRLARNKQCLTAVFFIDLDKFKAVNDSFGHAVGDEVLKASATRMRSCIRDEDFLGRLSGDEFIILLSLNDGGAVLNRISESICNAFSLPQVCLGHEVAITVTVGIALAPDHGDQAEQLIQRADTAMYAQKSTRNSGWKVYHPAMTDKVNHEVHLRARLKQALQRQEFELHYQPLVRLLDDKVIGAEALIRWRDSETGALVSPLDFISELEYSGLIVPVGEWVLRTACRQVMAWRKTLPNFHIAVNVSARQFIEHDFVDSVAHILREEKVAPGAIEIELTESMLFDEELTNSKLAQLKHIGVRLALDDFGTGFSSLGRLASMPFDVIKIDRQFVGKMNAGERERLVIVSIIALGHGLGMTVLSEGIELAVQRQALVDLGCERGQGFLFSRPIPAETFYANYVDCERPLLADGGVVADAQK</sequence>
<dbReference type="CDD" id="cd01949">
    <property type="entry name" value="GGDEF"/>
    <property type="match status" value="1"/>
</dbReference>
<name>A0A2G8TG17_9BURK</name>
<dbReference type="InterPro" id="IPR035919">
    <property type="entry name" value="EAL_sf"/>
</dbReference>
<evidence type="ECO:0000256" key="1">
    <source>
        <dbReference type="SAM" id="Phobius"/>
    </source>
</evidence>
<keyword evidence="1" id="KW-1133">Transmembrane helix</keyword>
<dbReference type="Pfam" id="PF00990">
    <property type="entry name" value="GGDEF"/>
    <property type="match status" value="1"/>
</dbReference>
<dbReference type="InterPro" id="IPR000160">
    <property type="entry name" value="GGDEF_dom"/>
</dbReference>
<evidence type="ECO:0000313" key="5">
    <source>
        <dbReference type="Proteomes" id="UP000230390"/>
    </source>
</evidence>
<dbReference type="PANTHER" id="PTHR44757:SF2">
    <property type="entry name" value="BIOFILM ARCHITECTURE MAINTENANCE PROTEIN MBAA"/>
    <property type="match status" value="1"/>
</dbReference>
<feature type="domain" description="GGDEF" evidence="3">
    <location>
        <begin position="229"/>
        <end position="362"/>
    </location>
</feature>
<keyword evidence="1" id="KW-0812">Transmembrane</keyword>
<proteinExistence type="predicted"/>
<dbReference type="CDD" id="cd01948">
    <property type="entry name" value="EAL"/>
    <property type="match status" value="1"/>
</dbReference>
<keyword evidence="5" id="KW-1185">Reference proteome</keyword>
<dbReference type="EMBL" id="PDOC01000005">
    <property type="protein sequence ID" value="PIL44997.1"/>
    <property type="molecule type" value="Genomic_DNA"/>
</dbReference>
<dbReference type="PANTHER" id="PTHR44757">
    <property type="entry name" value="DIGUANYLATE CYCLASE DGCP"/>
    <property type="match status" value="1"/>
</dbReference>
<dbReference type="Gene3D" id="3.30.70.270">
    <property type="match status" value="1"/>
</dbReference>
<dbReference type="InterPro" id="IPR001633">
    <property type="entry name" value="EAL_dom"/>
</dbReference>
<feature type="transmembrane region" description="Helical" evidence="1">
    <location>
        <begin position="31"/>
        <end position="55"/>
    </location>
</feature>
<dbReference type="OrthoDB" id="9813903at2"/>
<comment type="caution">
    <text evidence="4">The sequence shown here is derived from an EMBL/GenBank/DDBJ whole genome shotgun (WGS) entry which is preliminary data.</text>
</comment>
<dbReference type="InterPro" id="IPR029787">
    <property type="entry name" value="Nucleotide_cyclase"/>
</dbReference>
<organism evidence="4 5">
    <name type="scientific">Massilia eurypsychrophila</name>
    <dbReference type="NCBI Taxonomy" id="1485217"/>
    <lineage>
        <taxon>Bacteria</taxon>
        <taxon>Pseudomonadati</taxon>
        <taxon>Pseudomonadota</taxon>
        <taxon>Betaproteobacteria</taxon>
        <taxon>Burkholderiales</taxon>
        <taxon>Oxalobacteraceae</taxon>
        <taxon>Telluria group</taxon>
        <taxon>Massilia</taxon>
    </lineage>
</organism>
<dbReference type="InterPro" id="IPR043128">
    <property type="entry name" value="Rev_trsase/Diguanyl_cyclase"/>
</dbReference>
<gene>
    <name evidence="4" type="ORF">CR105_11035</name>
</gene>
<evidence type="ECO:0000259" key="2">
    <source>
        <dbReference type="PROSITE" id="PS50883"/>
    </source>
</evidence>
<evidence type="ECO:0000259" key="3">
    <source>
        <dbReference type="PROSITE" id="PS50887"/>
    </source>
</evidence>
<dbReference type="Proteomes" id="UP000230390">
    <property type="component" value="Unassembled WGS sequence"/>
</dbReference>
<accession>A0A2G8TG17</accession>
<reference evidence="4 5" key="1">
    <citation type="submission" date="2017-10" db="EMBL/GenBank/DDBJ databases">
        <title>Massilia psychrophilum sp. nov., a novel purple-pigmented bacterium isolated from Tianshan glacier, Xinjiang Municipality, China.</title>
        <authorList>
            <person name="Wang H."/>
        </authorList>
    </citation>
    <scope>NUCLEOTIDE SEQUENCE [LARGE SCALE GENOMIC DNA]</scope>
    <source>
        <strain evidence="4 5">JCM 30074</strain>
    </source>
</reference>